<evidence type="ECO:0000256" key="7">
    <source>
        <dbReference type="ARBA" id="ARBA00023204"/>
    </source>
</evidence>
<feature type="domain" description="Methylated-DNA-[protein]-cysteine S-methyltransferase DNA binding" evidence="10">
    <location>
        <begin position="80"/>
        <end position="159"/>
    </location>
</feature>
<dbReference type="SUPFAM" id="SSF53155">
    <property type="entry name" value="Methylated DNA-protein cysteine methyltransferase domain"/>
    <property type="match status" value="1"/>
</dbReference>
<evidence type="ECO:0000256" key="6">
    <source>
        <dbReference type="ARBA" id="ARBA00022763"/>
    </source>
</evidence>
<accession>A0AAW5F5F0</accession>
<comment type="function">
    <text evidence="9">Involved in the cellular defense against the biological effects of O6-methylguanine (O6-MeG) and O4-methylthymine (O4-MeT) in DNA. Repairs the methylated nucleobase in DNA by stoichiometrically transferring the methyl group to a cysteine residue in the enzyme. This is a suicide reaction: the enzyme is irreversibly inactivated.</text>
</comment>
<comment type="caution">
    <text evidence="12">The sequence shown here is derived from an EMBL/GenBank/DDBJ whole genome shotgun (WGS) entry which is preliminary data.</text>
</comment>
<dbReference type="InterPro" id="IPR001497">
    <property type="entry name" value="MethylDNA_cys_MeTrfase_AS"/>
</dbReference>
<name>A0AAW5F5F0_CLOSY</name>
<dbReference type="Gene3D" id="1.10.10.10">
    <property type="entry name" value="Winged helix-like DNA-binding domain superfamily/Winged helix DNA-binding domain"/>
    <property type="match status" value="1"/>
</dbReference>
<dbReference type="PANTHER" id="PTHR10815:SF5">
    <property type="entry name" value="METHYLATED-DNA--PROTEIN-CYSTEINE METHYLTRANSFERASE"/>
    <property type="match status" value="1"/>
</dbReference>
<evidence type="ECO:0000256" key="8">
    <source>
        <dbReference type="ARBA" id="ARBA00049348"/>
    </source>
</evidence>
<dbReference type="EMBL" id="JAINVB010000001">
    <property type="protein sequence ID" value="MCK0087040.1"/>
    <property type="molecule type" value="Genomic_DNA"/>
</dbReference>
<dbReference type="HAMAP" id="MF_00772">
    <property type="entry name" value="OGT"/>
    <property type="match status" value="1"/>
</dbReference>
<dbReference type="GO" id="GO:0032259">
    <property type="term" value="P:methylation"/>
    <property type="evidence" value="ECO:0007669"/>
    <property type="project" value="UniProtKB-KW"/>
</dbReference>
<dbReference type="Proteomes" id="UP001203136">
    <property type="component" value="Unassembled WGS sequence"/>
</dbReference>
<dbReference type="Gene3D" id="3.30.160.70">
    <property type="entry name" value="Methylated DNA-protein cysteine methyltransferase domain"/>
    <property type="match status" value="1"/>
</dbReference>
<comment type="miscellaneous">
    <text evidence="9">This enzyme catalyzes only one turnover and therefore is not strictly catalytic. According to one definition, an enzyme is a biocatalyst that acts repeatedly and over many reaction cycles.</text>
</comment>
<dbReference type="InterPro" id="IPR008332">
    <property type="entry name" value="MethylG_MeTrfase_N"/>
</dbReference>
<dbReference type="Pfam" id="PF02870">
    <property type="entry name" value="Methyltransf_1N"/>
    <property type="match status" value="1"/>
</dbReference>
<keyword evidence="7 9" id="KW-0234">DNA repair</keyword>
<comment type="subcellular location">
    <subcellularLocation>
        <location evidence="9">Cytoplasm</location>
    </subcellularLocation>
</comment>
<dbReference type="InterPro" id="IPR036631">
    <property type="entry name" value="MGMT_N_sf"/>
</dbReference>
<evidence type="ECO:0000256" key="4">
    <source>
        <dbReference type="ARBA" id="ARBA00022603"/>
    </source>
</evidence>
<gene>
    <name evidence="12" type="ORF">K5I21_14360</name>
</gene>
<protein>
    <recommendedName>
        <fullName evidence="9">Methylated-DNA--protein-cysteine methyltransferase</fullName>
        <ecNumber evidence="9">2.1.1.63</ecNumber>
    </recommendedName>
    <alternativeName>
        <fullName evidence="9">6-O-methylguanine-DNA methyltransferase</fullName>
        <shortName evidence="9">MGMT</shortName>
    </alternativeName>
    <alternativeName>
        <fullName evidence="9">O-6-methylguanine-DNA-alkyltransferase</fullName>
    </alternativeName>
</protein>
<evidence type="ECO:0000259" key="11">
    <source>
        <dbReference type="Pfam" id="PF02870"/>
    </source>
</evidence>
<dbReference type="CDD" id="cd06445">
    <property type="entry name" value="ATase"/>
    <property type="match status" value="1"/>
</dbReference>
<evidence type="ECO:0000313" key="12">
    <source>
        <dbReference type="EMBL" id="MCK0087040.1"/>
    </source>
</evidence>
<evidence type="ECO:0000259" key="10">
    <source>
        <dbReference type="Pfam" id="PF01035"/>
    </source>
</evidence>
<reference evidence="12" key="1">
    <citation type="journal article" date="2022" name="Cell Host Microbe">
        <title>Colonization of the live biotherapeutic product VE303 and modulation of the microbiota and metabolites in healthy volunteers.</title>
        <authorList>
            <person name="Dsouza M."/>
            <person name="Menon R."/>
            <person name="Crossette E."/>
            <person name="Bhattarai S.K."/>
            <person name="Schneider J."/>
            <person name="Kim Y.G."/>
            <person name="Reddy S."/>
            <person name="Caballero S."/>
            <person name="Felix C."/>
            <person name="Cornacchione L."/>
            <person name="Hendrickson J."/>
            <person name="Watson A.R."/>
            <person name="Minot S.S."/>
            <person name="Greenfield N."/>
            <person name="Schopf L."/>
            <person name="Szabady R."/>
            <person name="Patarroyo J."/>
            <person name="Smith W."/>
            <person name="Harrison P."/>
            <person name="Kuijper E.J."/>
            <person name="Kelly C.P."/>
            <person name="Olle B."/>
            <person name="Bobilev D."/>
            <person name="Silber J.L."/>
            <person name="Bucci V."/>
            <person name="Roberts B."/>
            <person name="Faith J."/>
            <person name="Norman J.M."/>
        </authorList>
    </citation>
    <scope>NUCLEOTIDE SEQUENCE</scope>
    <source>
        <strain evidence="12">VE303-04</strain>
    </source>
</reference>
<evidence type="ECO:0000313" key="13">
    <source>
        <dbReference type="Proteomes" id="UP001203136"/>
    </source>
</evidence>
<evidence type="ECO:0000256" key="3">
    <source>
        <dbReference type="ARBA" id="ARBA00022490"/>
    </source>
</evidence>
<evidence type="ECO:0000256" key="9">
    <source>
        <dbReference type="HAMAP-Rule" id="MF_00772"/>
    </source>
</evidence>
<dbReference type="NCBIfam" id="TIGR00589">
    <property type="entry name" value="ogt"/>
    <property type="match status" value="1"/>
</dbReference>
<comment type="similarity">
    <text evidence="2 9">Belongs to the MGMT family.</text>
</comment>
<dbReference type="RefSeq" id="WP_003501881.1">
    <property type="nucleotide sequence ID" value="NZ_BAABZD010000002.1"/>
</dbReference>
<dbReference type="InterPro" id="IPR014048">
    <property type="entry name" value="MethylDNA_cys_MeTrfase_DNA-bd"/>
</dbReference>
<dbReference type="AlphaFoldDB" id="A0AAW5F5F0"/>
<keyword evidence="3 9" id="KW-0963">Cytoplasm</keyword>
<organism evidence="12 13">
    <name type="scientific">Clostridium symbiosum</name>
    <name type="common">Bacteroides symbiosus</name>
    <dbReference type="NCBI Taxonomy" id="1512"/>
    <lineage>
        <taxon>Bacteria</taxon>
        <taxon>Bacillati</taxon>
        <taxon>Bacillota</taxon>
        <taxon>Clostridia</taxon>
        <taxon>Lachnospirales</taxon>
        <taxon>Lachnospiraceae</taxon>
        <taxon>Otoolea</taxon>
    </lineage>
</organism>
<keyword evidence="4 9" id="KW-0489">Methyltransferase</keyword>
<keyword evidence="6 9" id="KW-0227">DNA damage</keyword>
<comment type="catalytic activity">
    <reaction evidence="8 9">
        <text>a 6-O-methyl-2'-deoxyguanosine in DNA + L-cysteinyl-[protein] = S-methyl-L-cysteinyl-[protein] + a 2'-deoxyguanosine in DNA</text>
        <dbReference type="Rhea" id="RHEA:24000"/>
        <dbReference type="Rhea" id="RHEA-COMP:10131"/>
        <dbReference type="Rhea" id="RHEA-COMP:10132"/>
        <dbReference type="Rhea" id="RHEA-COMP:11367"/>
        <dbReference type="Rhea" id="RHEA-COMP:11368"/>
        <dbReference type="ChEBI" id="CHEBI:29950"/>
        <dbReference type="ChEBI" id="CHEBI:82612"/>
        <dbReference type="ChEBI" id="CHEBI:85445"/>
        <dbReference type="ChEBI" id="CHEBI:85448"/>
        <dbReference type="EC" id="2.1.1.63"/>
    </reaction>
</comment>
<keyword evidence="5 9" id="KW-0808">Transferase</keyword>
<dbReference type="GO" id="GO:0005737">
    <property type="term" value="C:cytoplasm"/>
    <property type="evidence" value="ECO:0007669"/>
    <property type="project" value="UniProtKB-SubCell"/>
</dbReference>
<dbReference type="FunFam" id="1.10.10.10:FF:000214">
    <property type="entry name" value="Methylated-DNA--protein-cysteine methyltransferase"/>
    <property type="match status" value="1"/>
</dbReference>
<dbReference type="EC" id="2.1.1.63" evidence="9"/>
<feature type="domain" description="Methylguanine DNA methyltransferase ribonuclease-like" evidence="11">
    <location>
        <begin position="6"/>
        <end position="75"/>
    </location>
</feature>
<dbReference type="GO" id="GO:0003908">
    <property type="term" value="F:methylated-DNA-[protein]-cysteine S-methyltransferase activity"/>
    <property type="evidence" value="ECO:0007669"/>
    <property type="project" value="UniProtKB-UniRule"/>
</dbReference>
<evidence type="ECO:0000256" key="2">
    <source>
        <dbReference type="ARBA" id="ARBA00008711"/>
    </source>
</evidence>
<sequence length="165" mass="18416">MRYSIKIQTPAGPLLLIEENKALTEISFADKDTRTFQAGRQAETTEQETPLLAEAKRQLEEYFAGKRREFDIPLSMRGTSFQKKVWEQLLTIPYGETVTYGEIAARIGNPRAGRAVGMANHHNPIAIIVPCHRVIGADGRLTGYGGGLPIKQSLLELEKKYRGTM</sequence>
<dbReference type="SUPFAM" id="SSF46767">
    <property type="entry name" value="Methylated DNA-protein cysteine methyltransferase, C-terminal domain"/>
    <property type="match status" value="1"/>
</dbReference>
<dbReference type="InterPro" id="IPR023546">
    <property type="entry name" value="MGMT"/>
</dbReference>
<feature type="active site" description="Nucleophile; methyl group acceptor" evidence="9">
    <location>
        <position position="131"/>
    </location>
</feature>
<evidence type="ECO:0000256" key="5">
    <source>
        <dbReference type="ARBA" id="ARBA00022679"/>
    </source>
</evidence>
<comment type="catalytic activity">
    <reaction evidence="1 9">
        <text>a 4-O-methyl-thymidine in DNA + L-cysteinyl-[protein] = a thymidine in DNA + S-methyl-L-cysteinyl-[protein]</text>
        <dbReference type="Rhea" id="RHEA:53428"/>
        <dbReference type="Rhea" id="RHEA-COMP:10131"/>
        <dbReference type="Rhea" id="RHEA-COMP:10132"/>
        <dbReference type="Rhea" id="RHEA-COMP:13555"/>
        <dbReference type="Rhea" id="RHEA-COMP:13556"/>
        <dbReference type="ChEBI" id="CHEBI:29950"/>
        <dbReference type="ChEBI" id="CHEBI:82612"/>
        <dbReference type="ChEBI" id="CHEBI:137386"/>
        <dbReference type="ChEBI" id="CHEBI:137387"/>
        <dbReference type="EC" id="2.1.1.63"/>
    </reaction>
</comment>
<dbReference type="InterPro" id="IPR036388">
    <property type="entry name" value="WH-like_DNA-bd_sf"/>
</dbReference>
<dbReference type="InterPro" id="IPR036217">
    <property type="entry name" value="MethylDNA_cys_MeTrfase_DNAb"/>
</dbReference>
<dbReference type="PROSITE" id="PS00374">
    <property type="entry name" value="MGMT"/>
    <property type="match status" value="1"/>
</dbReference>
<evidence type="ECO:0000256" key="1">
    <source>
        <dbReference type="ARBA" id="ARBA00001286"/>
    </source>
</evidence>
<dbReference type="GO" id="GO:0006307">
    <property type="term" value="P:DNA alkylation repair"/>
    <property type="evidence" value="ECO:0007669"/>
    <property type="project" value="UniProtKB-UniRule"/>
</dbReference>
<dbReference type="Pfam" id="PF01035">
    <property type="entry name" value="DNA_binding_1"/>
    <property type="match status" value="1"/>
</dbReference>
<proteinExistence type="inferred from homology"/>
<dbReference type="PANTHER" id="PTHR10815">
    <property type="entry name" value="METHYLATED-DNA--PROTEIN-CYSTEINE METHYLTRANSFERASE"/>
    <property type="match status" value="1"/>
</dbReference>